<evidence type="ECO:0000313" key="3">
    <source>
        <dbReference type="Proteomes" id="UP000004095"/>
    </source>
</evidence>
<proteinExistence type="predicted"/>
<organism evidence="2 3">
    <name type="scientific">Microscilla marina ATCC 23134</name>
    <dbReference type="NCBI Taxonomy" id="313606"/>
    <lineage>
        <taxon>Bacteria</taxon>
        <taxon>Pseudomonadati</taxon>
        <taxon>Bacteroidota</taxon>
        <taxon>Cytophagia</taxon>
        <taxon>Cytophagales</taxon>
        <taxon>Microscillaceae</taxon>
        <taxon>Microscilla</taxon>
    </lineage>
</organism>
<accession>A1ZZ99</accession>
<dbReference type="RefSeq" id="WP_002705101.1">
    <property type="nucleotide sequence ID" value="NZ_AAWS01000074.1"/>
</dbReference>
<dbReference type="EMBL" id="AAWS01000074">
    <property type="protein sequence ID" value="EAY24300.1"/>
    <property type="molecule type" value="Genomic_DNA"/>
</dbReference>
<dbReference type="eggNOG" id="COG3291">
    <property type="taxonomic scope" value="Bacteria"/>
</dbReference>
<dbReference type="OrthoDB" id="1490051at2"/>
<protein>
    <submittedName>
        <fullName evidence="2">Putative hemagglutinin</fullName>
    </submittedName>
</protein>
<feature type="domain" description="Secretion system C-terminal sorting" evidence="1">
    <location>
        <begin position="567"/>
        <end position="640"/>
    </location>
</feature>
<sequence length="642" mass="65362">MKTLFLTVYLLAISISLSLGQTISGVVNSYARVTAINTGTNVVTIDNLNGSIIDFDAGEKVLLIQMKGATIDGTNTATFGDILSYNDAGNYEMASIQFLNDLGGGGYEITLDDINRTYTPGTPGGYVQVVSVPQYTDVTINGTVTPDTWNDSQGTGGIVTFEVSGTLTLGANVDVSQQGFGGGVPNTTGDGGCVKSTDYARNAGSGGTSDGTHQARKGLGITTEISNMEYGRANLANGGGGGSTHNAGGGGGGNYTAGGIGGKGWPGASICPGSVANGGGLGGIALDYSAGTNKVFMGGGGGGGQQNNNNATVGGKGGGMIIIRANIVTTNCGGTYGFLADGEDASITAGNDGGGGGGAGGTILLEVNQYNLPCAIVAHANGGSGANVDDGAAHGGGGGGGVGPLLVNNPPGTPAVFSSTPGIPGNDCNAGSPGCDATGTDGGTCSSCTDSGWTVPGTTIPLPIELGKFSVKLTDQNTVDIRWVTISEKNTSHFIIEKTTDFHTFSQISRTEAVGNSIILQHYSAQDNYPNSGINYYRLKSVDTDGATSYSKWQAVNYQTTTPSIDLYPNPAKEDIRLVVKTGQVSPITVYVINQLGQGQLKQTGQTNQVMQVPVNKLPAGMYTVMVIYQQQKFYKPLIINR</sequence>
<evidence type="ECO:0000313" key="2">
    <source>
        <dbReference type="EMBL" id="EAY24300.1"/>
    </source>
</evidence>
<dbReference type="InterPro" id="IPR026444">
    <property type="entry name" value="Secre_tail"/>
</dbReference>
<dbReference type="eggNOG" id="COG1361">
    <property type="taxonomic scope" value="Bacteria"/>
</dbReference>
<keyword evidence="3" id="KW-1185">Reference proteome</keyword>
<comment type="caution">
    <text evidence="2">The sequence shown here is derived from an EMBL/GenBank/DDBJ whole genome shotgun (WGS) entry which is preliminary data.</text>
</comment>
<evidence type="ECO:0000259" key="1">
    <source>
        <dbReference type="Pfam" id="PF18962"/>
    </source>
</evidence>
<dbReference type="Pfam" id="PF18962">
    <property type="entry name" value="Por_Secre_tail"/>
    <property type="match status" value="1"/>
</dbReference>
<name>A1ZZ99_MICM2</name>
<dbReference type="NCBIfam" id="TIGR04183">
    <property type="entry name" value="Por_Secre_tail"/>
    <property type="match status" value="1"/>
</dbReference>
<dbReference type="Proteomes" id="UP000004095">
    <property type="component" value="Unassembled WGS sequence"/>
</dbReference>
<reference evidence="2 3" key="1">
    <citation type="submission" date="2007-01" db="EMBL/GenBank/DDBJ databases">
        <authorList>
            <person name="Haygood M."/>
            <person name="Podell S."/>
            <person name="Anderson C."/>
            <person name="Hopkinson B."/>
            <person name="Roe K."/>
            <person name="Barbeau K."/>
            <person name="Gaasterland T."/>
            <person name="Ferriera S."/>
            <person name="Johnson J."/>
            <person name="Kravitz S."/>
            <person name="Beeson K."/>
            <person name="Sutton G."/>
            <person name="Rogers Y.-H."/>
            <person name="Friedman R."/>
            <person name="Frazier M."/>
            <person name="Venter J.C."/>
        </authorList>
    </citation>
    <scope>NUCLEOTIDE SEQUENCE [LARGE SCALE GENOMIC DNA]</scope>
    <source>
        <strain evidence="2 3">ATCC 23134</strain>
    </source>
</reference>
<dbReference type="AlphaFoldDB" id="A1ZZ99"/>
<gene>
    <name evidence="2" type="ORF">M23134_03054</name>
</gene>